<organism evidence="2 3">
    <name type="scientific">Tectimicrobiota bacterium</name>
    <dbReference type="NCBI Taxonomy" id="2528274"/>
    <lineage>
        <taxon>Bacteria</taxon>
        <taxon>Pseudomonadati</taxon>
        <taxon>Nitrospinota/Tectimicrobiota group</taxon>
        <taxon>Candidatus Tectimicrobiota</taxon>
    </lineage>
</organism>
<evidence type="ECO:0000313" key="2">
    <source>
        <dbReference type="EMBL" id="MBI3128498.1"/>
    </source>
</evidence>
<evidence type="ECO:0000313" key="3">
    <source>
        <dbReference type="Proteomes" id="UP000782312"/>
    </source>
</evidence>
<protein>
    <recommendedName>
        <fullName evidence="4">Ysc84 actin-binding domain-containing protein</fullName>
    </recommendedName>
</protein>
<comment type="caution">
    <text evidence="2">The sequence shown here is derived from an EMBL/GenBank/DDBJ whole genome shotgun (WGS) entry which is preliminary data.</text>
</comment>
<dbReference type="Proteomes" id="UP000782312">
    <property type="component" value="Unassembled WGS sequence"/>
</dbReference>
<dbReference type="PROSITE" id="PS51257">
    <property type="entry name" value="PROKAR_LIPOPROTEIN"/>
    <property type="match status" value="1"/>
</dbReference>
<reference evidence="2" key="1">
    <citation type="submission" date="2020-07" db="EMBL/GenBank/DDBJ databases">
        <title>Huge and variable diversity of episymbiotic CPR bacteria and DPANN archaea in groundwater ecosystems.</title>
        <authorList>
            <person name="He C.Y."/>
            <person name="Keren R."/>
            <person name="Whittaker M."/>
            <person name="Farag I.F."/>
            <person name="Doudna J."/>
            <person name="Cate J.H.D."/>
            <person name="Banfield J.F."/>
        </authorList>
    </citation>
    <scope>NUCLEOTIDE SEQUENCE</scope>
    <source>
        <strain evidence="2">NC_groundwater_763_Ag_S-0.2um_68_21</strain>
    </source>
</reference>
<evidence type="ECO:0000256" key="1">
    <source>
        <dbReference type="SAM" id="SignalP"/>
    </source>
</evidence>
<sequence>MKRSPCVKATCLLALFFVSGCFGPQGHSVEEKREAVRAMRVKTLERLYQIHPDARRAVRASVGYGVFSNIGTYLFLLSTGSGWGIVRDNQTGKETYMSMISAGVGFGLGVRDFRGVFVFTSKEALNRFVNQGWTAQAQADAAAKAGEKGGAVAGAIEVAPGVSLYQITENGLALQATIQGTKFWKDGELN</sequence>
<evidence type="ECO:0008006" key="4">
    <source>
        <dbReference type="Google" id="ProtNLM"/>
    </source>
</evidence>
<name>A0A932I0L6_UNCTE</name>
<dbReference type="AlphaFoldDB" id="A0A932I0L6"/>
<dbReference type="EMBL" id="JACPUR010000030">
    <property type="protein sequence ID" value="MBI3128498.1"/>
    <property type="molecule type" value="Genomic_DNA"/>
</dbReference>
<gene>
    <name evidence="2" type="ORF">HYZ11_12905</name>
</gene>
<accession>A0A932I0L6</accession>
<keyword evidence="1" id="KW-0732">Signal</keyword>
<proteinExistence type="predicted"/>
<feature type="chain" id="PRO_5037887803" description="Ysc84 actin-binding domain-containing protein" evidence="1">
    <location>
        <begin position="24"/>
        <end position="190"/>
    </location>
</feature>
<feature type="signal peptide" evidence="1">
    <location>
        <begin position="1"/>
        <end position="23"/>
    </location>
</feature>